<dbReference type="Gene3D" id="3.10.450.30">
    <property type="entry name" value="Microbial ribonucleases"/>
    <property type="match status" value="2"/>
</dbReference>
<proteinExistence type="predicted"/>
<evidence type="ECO:0000313" key="9">
    <source>
        <dbReference type="Proteomes" id="UP000223968"/>
    </source>
</evidence>
<evidence type="ECO:0000313" key="8">
    <source>
        <dbReference type="EMBL" id="PGG96498.1"/>
    </source>
</evidence>
<dbReference type="PANTHER" id="PTHR42104:SF2">
    <property type="entry name" value="GUANYL-SPECIFIC RIBONUCLEASE, PUTATIVE (AFU_ORTHOLOGUE AFUA_4G01200)-RELATED"/>
    <property type="match status" value="1"/>
</dbReference>
<dbReference type="Proteomes" id="UP000223968">
    <property type="component" value="Unassembled WGS sequence"/>
</dbReference>
<dbReference type="GO" id="GO:0016787">
    <property type="term" value="F:hydrolase activity"/>
    <property type="evidence" value="ECO:0007669"/>
    <property type="project" value="UniProtKB-KW"/>
</dbReference>
<organism evidence="8 9">
    <name type="scientific">Helicocarpus griseus UAMH5409</name>
    <dbReference type="NCBI Taxonomy" id="1447875"/>
    <lineage>
        <taxon>Eukaryota</taxon>
        <taxon>Fungi</taxon>
        <taxon>Dikarya</taxon>
        <taxon>Ascomycota</taxon>
        <taxon>Pezizomycotina</taxon>
        <taxon>Eurotiomycetes</taxon>
        <taxon>Eurotiomycetidae</taxon>
        <taxon>Onygenales</taxon>
        <taxon>Ajellomycetaceae</taxon>
        <taxon>Helicocarpus</taxon>
    </lineage>
</organism>
<dbReference type="PANTHER" id="PTHR42104">
    <property type="entry name" value="EXTRACELLULAR GUANYL-SPECIFIC RIBONUCLEASE RNTA (AFU_ORTHOLOGUE AFUA_4G03230)"/>
    <property type="match status" value="1"/>
</dbReference>
<evidence type="ECO:0000256" key="5">
    <source>
        <dbReference type="ARBA" id="ARBA00023239"/>
    </source>
</evidence>
<dbReference type="InterPro" id="IPR000026">
    <property type="entry name" value="N1-like"/>
</dbReference>
<keyword evidence="9" id="KW-1185">Reference proteome</keyword>
<evidence type="ECO:0000256" key="3">
    <source>
        <dbReference type="ARBA" id="ARBA00022801"/>
    </source>
</evidence>
<feature type="region of interest" description="Disordered" evidence="6">
    <location>
        <begin position="156"/>
        <end position="198"/>
    </location>
</feature>
<feature type="compositionally biased region" description="Basic and acidic residues" evidence="6">
    <location>
        <begin position="156"/>
        <end position="183"/>
    </location>
</feature>
<evidence type="ECO:0000256" key="4">
    <source>
        <dbReference type="ARBA" id="ARBA00023157"/>
    </source>
</evidence>
<dbReference type="SUPFAM" id="SSF53933">
    <property type="entry name" value="Microbial ribonucleases"/>
    <property type="match status" value="2"/>
</dbReference>
<keyword evidence="7" id="KW-0732">Signal</keyword>
<protein>
    <submittedName>
        <fullName evidence="8">Uncharacterized protein</fullName>
    </submittedName>
</protein>
<keyword evidence="2" id="KW-0255">Endonuclease</keyword>
<feature type="signal peptide" evidence="7">
    <location>
        <begin position="1"/>
        <end position="19"/>
    </location>
</feature>
<dbReference type="Pfam" id="PF00545">
    <property type="entry name" value="Ribonuclease"/>
    <property type="match status" value="2"/>
</dbReference>
<dbReference type="EMBL" id="PDNB01000278">
    <property type="protein sequence ID" value="PGG96498.1"/>
    <property type="molecule type" value="Genomic_DNA"/>
</dbReference>
<name>A0A2B7WIY6_9EURO</name>
<dbReference type="AlphaFoldDB" id="A0A2B7WIY6"/>
<dbReference type="STRING" id="1447875.A0A2B7WIY6"/>
<keyword evidence="1" id="KW-0540">Nuclease</keyword>
<feature type="compositionally biased region" description="Basic residues" evidence="6">
    <location>
        <begin position="184"/>
        <end position="193"/>
    </location>
</feature>
<keyword evidence="3" id="KW-0378">Hydrolase</keyword>
<keyword evidence="5" id="KW-0456">Lyase</keyword>
<evidence type="ECO:0000256" key="2">
    <source>
        <dbReference type="ARBA" id="ARBA00022759"/>
    </source>
</evidence>
<dbReference type="OrthoDB" id="5425539at2759"/>
<accession>A0A2B7WIY6</accession>
<reference evidence="8 9" key="1">
    <citation type="submission" date="2017-10" db="EMBL/GenBank/DDBJ databases">
        <title>Comparative genomics in systemic dimorphic fungi from Ajellomycetaceae.</title>
        <authorList>
            <person name="Munoz J.F."/>
            <person name="Mcewen J.G."/>
            <person name="Clay O.K."/>
            <person name="Cuomo C.A."/>
        </authorList>
    </citation>
    <scope>NUCLEOTIDE SEQUENCE [LARGE SCALE GENOMIC DNA]</scope>
    <source>
        <strain evidence="8 9">UAMH5409</strain>
    </source>
</reference>
<keyword evidence="4" id="KW-1015">Disulfide bond</keyword>
<dbReference type="InterPro" id="IPR016191">
    <property type="entry name" value="Ribonuclease/ribotoxin"/>
</dbReference>
<evidence type="ECO:0000256" key="7">
    <source>
        <dbReference type="SAM" id="SignalP"/>
    </source>
</evidence>
<comment type="caution">
    <text evidence="8">The sequence shown here is derived from an EMBL/GenBank/DDBJ whole genome shotgun (WGS) entry which is preliminary data.</text>
</comment>
<gene>
    <name evidence="8" type="ORF">AJ79_09558</name>
</gene>
<evidence type="ECO:0000256" key="6">
    <source>
        <dbReference type="SAM" id="MobiDB-lite"/>
    </source>
</evidence>
<sequence>MWFDMKSIVLYGLLSIAYAAPAPSPSPQLHQLSKRAKLGSFKCPDGNVIDEEDVRRAFNECKKHDDSKVGKYPFPFGNKRSQNGKTVAVLAGIPATTKLREFPIVEGGTYGKGMPPGKYRVVTDYANGIGNFRGVIQHTGATIAGGYAACKRVEPEPQQHDCDDGKDPKKDDKKDDKKEDKGKGKEKKGKKVAARGEDLAPGLKRKMVTGAICDGVTLPRDDIGSAFHLLKNHGNYEYDNYPHDFSNKSGGSDVFPGVTKQLREYPVIQGGTWTVSAEPGRFRVVADDSGKFIGVMVEQGENNFMQCTLQTEGRTRRSSRTHRAR</sequence>
<evidence type="ECO:0000256" key="1">
    <source>
        <dbReference type="ARBA" id="ARBA00022722"/>
    </source>
</evidence>
<dbReference type="GO" id="GO:0003723">
    <property type="term" value="F:RNA binding"/>
    <property type="evidence" value="ECO:0007669"/>
    <property type="project" value="InterPro"/>
</dbReference>
<dbReference type="GO" id="GO:0046589">
    <property type="term" value="F:ribonuclease T1 activity"/>
    <property type="evidence" value="ECO:0007669"/>
    <property type="project" value="UniProtKB-EC"/>
</dbReference>
<feature type="chain" id="PRO_5013038622" evidence="7">
    <location>
        <begin position="20"/>
        <end position="325"/>
    </location>
</feature>